<feature type="compositionally biased region" description="Basic residues" evidence="6">
    <location>
        <begin position="36"/>
        <end position="51"/>
    </location>
</feature>
<comment type="similarity">
    <text evidence="2">Belongs to the PDCD4 family.</text>
</comment>
<evidence type="ECO:0000313" key="10">
    <source>
        <dbReference type="EnsemblMetazoa" id="KAF7490664.1"/>
    </source>
</evidence>
<feature type="compositionally biased region" description="Basic residues" evidence="6">
    <location>
        <begin position="72"/>
        <end position="85"/>
    </location>
</feature>
<dbReference type="EMBL" id="WVUK01000062">
    <property type="protein sequence ID" value="KAF7490664.1"/>
    <property type="molecule type" value="Genomic_DNA"/>
</dbReference>
<dbReference type="SMART" id="SM00544">
    <property type="entry name" value="MA3"/>
    <property type="match status" value="2"/>
</dbReference>
<reference evidence="10" key="4">
    <citation type="submission" date="2022-06" db="UniProtKB">
        <authorList>
            <consortium name="EnsemblMetazoa"/>
        </authorList>
    </citation>
    <scope>IDENTIFICATION</scope>
</reference>
<organism evidence="9 12">
    <name type="scientific">Sarcoptes scabiei</name>
    <name type="common">Itch mite</name>
    <name type="synonym">Acarus scabiei</name>
    <dbReference type="NCBI Taxonomy" id="52283"/>
    <lineage>
        <taxon>Eukaryota</taxon>
        <taxon>Metazoa</taxon>
        <taxon>Ecdysozoa</taxon>
        <taxon>Arthropoda</taxon>
        <taxon>Chelicerata</taxon>
        <taxon>Arachnida</taxon>
        <taxon>Acari</taxon>
        <taxon>Acariformes</taxon>
        <taxon>Sarcoptiformes</taxon>
        <taxon>Astigmata</taxon>
        <taxon>Psoroptidia</taxon>
        <taxon>Sarcoptoidea</taxon>
        <taxon>Sarcoptidae</taxon>
        <taxon>Sarcoptinae</taxon>
        <taxon>Sarcoptes</taxon>
    </lineage>
</organism>
<gene>
    <name evidence="9" type="ORF">QR98_0073600</name>
    <name evidence="8" type="ORF">SSS_5079</name>
</gene>
<evidence type="ECO:0000256" key="5">
    <source>
        <dbReference type="ARBA" id="ARBA00023242"/>
    </source>
</evidence>
<dbReference type="InterPro" id="IPR016024">
    <property type="entry name" value="ARM-type_fold"/>
</dbReference>
<dbReference type="Proteomes" id="UP000616769">
    <property type="component" value="Unassembled WGS sequence"/>
</dbReference>
<evidence type="ECO:0000256" key="1">
    <source>
        <dbReference type="ARBA" id="ARBA00004496"/>
    </source>
</evidence>
<dbReference type="EnsemblMetazoa" id="SSS_5079s_mrna">
    <property type="protein sequence ID" value="KAF7490664.1"/>
    <property type="gene ID" value="SSS_5079"/>
</dbReference>
<dbReference type="AlphaFoldDB" id="A0A132AE52"/>
<reference evidence="11" key="2">
    <citation type="journal article" date="2020" name="PLoS Negl. Trop. Dis.">
        <title>High-quality nuclear genome for Sarcoptes scabiei-A critical resource for a neglected parasite.</title>
        <authorList>
            <person name="Korhonen P.K."/>
            <person name="Gasser R.B."/>
            <person name="Ma G."/>
            <person name="Wang T."/>
            <person name="Stroehlein A.J."/>
            <person name="Young N.D."/>
            <person name="Ang C.S."/>
            <person name="Fernando D.D."/>
            <person name="Lu H.C."/>
            <person name="Taylor S."/>
            <person name="Reynolds S.L."/>
            <person name="Mofiz E."/>
            <person name="Najaraj S.H."/>
            <person name="Gowda H."/>
            <person name="Madugundu A."/>
            <person name="Renuse S."/>
            <person name="Holt D."/>
            <person name="Pandey A."/>
            <person name="Papenfuss A.T."/>
            <person name="Fischer K."/>
        </authorList>
    </citation>
    <scope>NUCLEOTIDE SEQUENCE [LARGE SCALE GENOMIC DNA]</scope>
</reference>
<name>A0A132AE52_SARSC</name>
<accession>A0A132AE52</accession>
<sequence>MSTVNQSELFNGDVKASSNDIEKIDDVSSSTSSQSNKHHHHHHHHQAKRIVNHSTSNDLVQPSSSPTEAHMKKFMKNSRRSRSRFGRGLAKKGGAGGKGTWGKICENYSGDGCEVLDPNDPNYDSDTMENYKIEAITPVLEPEEIDKCVRLIVAEYYEHGDSNEAIDSLLELNFGERLHSIIVIAISMALEKKNAYREMTSVLISDLYGQIVHQEEIEKGFDELLDILPDLILDTPNAAELLGNFIARAVADDILPPIYVKNSQEKYLKKPQKFSIDIAKDLLSSKHGLINVDRIWGFTGGMRPVKYLIKQMHMILEEYLVSNIADDAGTNLTDLEVPHFHHEFVYEAIVKAIEDSKEPTIDKICSLLKFLYDTGVITIDQLKNGYLRVFEEMPEIVIDVPYAYEILETIKSKAEKLDSFPEELVKEMPTRGRKRFVSEGDGGTIKS</sequence>
<dbReference type="GO" id="GO:0005829">
    <property type="term" value="C:cytosol"/>
    <property type="evidence" value="ECO:0007669"/>
    <property type="project" value="TreeGrafter"/>
</dbReference>
<feature type="region of interest" description="Disordered" evidence="6">
    <location>
        <begin position="1"/>
        <end position="95"/>
    </location>
</feature>
<evidence type="ECO:0000256" key="6">
    <source>
        <dbReference type="SAM" id="MobiDB-lite"/>
    </source>
</evidence>
<dbReference type="InterPro" id="IPR039778">
    <property type="entry name" value="PDCD4"/>
</dbReference>
<protein>
    <submittedName>
        <fullName evidence="9">MA3 domain containing protein</fullName>
    </submittedName>
    <submittedName>
        <fullName evidence="8">Programmed cell death protein 4</fullName>
    </submittedName>
</protein>
<dbReference type="Proteomes" id="UP000070412">
    <property type="component" value="Unassembled WGS sequence"/>
</dbReference>
<dbReference type="VEuPathDB" id="VectorBase:SSCA003065"/>
<keyword evidence="11" id="KW-1185">Reference proteome</keyword>
<dbReference type="EMBL" id="JXLN01012761">
    <property type="protein sequence ID" value="KPM08835.1"/>
    <property type="molecule type" value="Genomic_DNA"/>
</dbReference>
<evidence type="ECO:0000259" key="7">
    <source>
        <dbReference type="PROSITE" id="PS51366"/>
    </source>
</evidence>
<keyword evidence="5" id="KW-0539">Nucleus</keyword>
<dbReference type="InterPro" id="IPR003891">
    <property type="entry name" value="Initiation_fac_eIF4g_MI"/>
</dbReference>
<dbReference type="GO" id="GO:0045892">
    <property type="term" value="P:negative regulation of DNA-templated transcription"/>
    <property type="evidence" value="ECO:0007669"/>
    <property type="project" value="InterPro"/>
</dbReference>
<dbReference type="SUPFAM" id="SSF48371">
    <property type="entry name" value="ARM repeat"/>
    <property type="match status" value="2"/>
</dbReference>
<dbReference type="PANTHER" id="PTHR12626">
    <property type="entry name" value="PROGRAMMED CELL DEATH 4"/>
    <property type="match status" value="1"/>
</dbReference>
<evidence type="ECO:0000256" key="4">
    <source>
        <dbReference type="ARBA" id="ARBA00022737"/>
    </source>
</evidence>
<proteinExistence type="inferred from homology"/>
<feature type="domain" description="MI" evidence="7">
    <location>
        <begin position="307"/>
        <end position="430"/>
    </location>
</feature>
<reference evidence="8" key="3">
    <citation type="submission" date="2020-01" db="EMBL/GenBank/DDBJ databases">
        <authorList>
            <person name="Korhonen P.K.K."/>
            <person name="Guangxu M.G."/>
            <person name="Wang T.W."/>
            <person name="Stroehlein A.J.S."/>
            <person name="Young N.D."/>
            <person name="Ang C.-S.A."/>
            <person name="Fernando D.W.F."/>
            <person name="Lu H.L."/>
            <person name="Taylor S.T."/>
            <person name="Ehtesham M.E.M."/>
            <person name="Najaraj S.H.N."/>
            <person name="Harsha G.H.G."/>
            <person name="Madugundu A.M."/>
            <person name="Renuse S.R."/>
            <person name="Holt D.H."/>
            <person name="Pandey A.P."/>
            <person name="Papenfuss A.P."/>
            <person name="Gasser R.B.G."/>
            <person name="Fischer K.F."/>
        </authorList>
    </citation>
    <scope>NUCLEOTIDE SEQUENCE</scope>
    <source>
        <strain evidence="8">SSS_KF_BRIS2020</strain>
    </source>
</reference>
<reference evidence="9 12" key="1">
    <citation type="journal article" date="2015" name="Parasit. Vectors">
        <title>Draft genome of the scabies mite.</title>
        <authorList>
            <person name="Rider S.D.Jr."/>
            <person name="Morgan M.S."/>
            <person name="Arlian L.G."/>
        </authorList>
    </citation>
    <scope>NUCLEOTIDE SEQUENCE [LARGE SCALE GENOMIC DNA]</scope>
    <source>
        <strain evidence="9">Arlian Lab</strain>
    </source>
</reference>
<dbReference type="PROSITE" id="PS51366">
    <property type="entry name" value="MI"/>
    <property type="match status" value="2"/>
</dbReference>
<keyword evidence="3" id="KW-0963">Cytoplasm</keyword>
<dbReference type="OrthoDB" id="414546at2759"/>
<dbReference type="FunFam" id="1.25.40.180:FF:000009">
    <property type="entry name" value="programmed cell death protein 4"/>
    <property type="match status" value="1"/>
</dbReference>
<dbReference type="Pfam" id="PF02847">
    <property type="entry name" value="MA3"/>
    <property type="match status" value="2"/>
</dbReference>
<evidence type="ECO:0000256" key="3">
    <source>
        <dbReference type="ARBA" id="ARBA00022490"/>
    </source>
</evidence>
<dbReference type="PANTHER" id="PTHR12626:SF0">
    <property type="entry name" value="PROGRAMMED CELL DEATH PROTEIN 4"/>
    <property type="match status" value="1"/>
</dbReference>
<evidence type="ECO:0000256" key="2">
    <source>
        <dbReference type="ARBA" id="ARBA00005497"/>
    </source>
</evidence>
<evidence type="ECO:0000313" key="9">
    <source>
        <dbReference type="EMBL" id="KPM08835.1"/>
    </source>
</evidence>
<keyword evidence="4" id="KW-0677">Repeat</keyword>
<feature type="domain" description="MI" evidence="7">
    <location>
        <begin position="144"/>
        <end position="265"/>
    </location>
</feature>
<feature type="compositionally biased region" description="Polar residues" evidence="6">
    <location>
        <begin position="52"/>
        <end position="67"/>
    </location>
</feature>
<evidence type="ECO:0000313" key="11">
    <source>
        <dbReference type="Proteomes" id="UP000070412"/>
    </source>
</evidence>
<comment type="subcellular location">
    <subcellularLocation>
        <location evidence="1">Cytoplasm</location>
    </subcellularLocation>
</comment>
<dbReference type="Gene3D" id="1.25.40.180">
    <property type="match status" value="2"/>
</dbReference>
<evidence type="ECO:0000313" key="12">
    <source>
        <dbReference type="Proteomes" id="UP000616769"/>
    </source>
</evidence>
<evidence type="ECO:0000313" key="8">
    <source>
        <dbReference type="EMBL" id="KAF7490664.1"/>
    </source>
</evidence>
<dbReference type="GO" id="GO:0005634">
    <property type="term" value="C:nucleus"/>
    <property type="evidence" value="ECO:0007669"/>
    <property type="project" value="TreeGrafter"/>
</dbReference>